<dbReference type="PROSITE" id="PS51146">
    <property type="entry name" value="KAIC"/>
    <property type="match status" value="1"/>
</dbReference>
<dbReference type="SUPFAM" id="SSF52540">
    <property type="entry name" value="P-loop containing nucleoside triphosphate hydrolases"/>
    <property type="match status" value="1"/>
</dbReference>
<dbReference type="HOGENOM" id="CLU_023669_2_2_2"/>
<keyword evidence="1" id="KW-0547">Nucleotide-binding</keyword>
<evidence type="ECO:0000259" key="3">
    <source>
        <dbReference type="PROSITE" id="PS51146"/>
    </source>
</evidence>
<keyword evidence="2" id="KW-0067">ATP-binding</keyword>
<dbReference type="PANTHER" id="PTHR43637">
    <property type="entry name" value="UPF0273 PROTEIN TM_0370"/>
    <property type="match status" value="1"/>
</dbReference>
<evidence type="ECO:0000313" key="4">
    <source>
        <dbReference type="EMBL" id="ADI74576.1"/>
    </source>
</evidence>
<dbReference type="GO" id="GO:0005524">
    <property type="term" value="F:ATP binding"/>
    <property type="evidence" value="ECO:0007669"/>
    <property type="project" value="UniProtKB-KW"/>
</dbReference>
<dbReference type="PANTHER" id="PTHR43637:SF1">
    <property type="entry name" value="UPF0273 PROTEIN TM_0370"/>
    <property type="match status" value="1"/>
</dbReference>
<dbReference type="RefSeq" id="WP_013195141.1">
    <property type="nucleotide sequence ID" value="NC_014253.1"/>
</dbReference>
<dbReference type="PRINTS" id="PR01874">
    <property type="entry name" value="DNAREPAIRADA"/>
</dbReference>
<feature type="domain" description="KaiC" evidence="3">
    <location>
        <begin position="60"/>
        <end position="290"/>
    </location>
</feature>
<organism evidence="4 5">
    <name type="scientific">Methanohalobium evestigatum (strain ATCC BAA-1072 / DSM 3721 / NBRC 107634 / OCM 161 / Z-7303)</name>
    <dbReference type="NCBI Taxonomy" id="644295"/>
    <lineage>
        <taxon>Archaea</taxon>
        <taxon>Methanobacteriati</taxon>
        <taxon>Methanobacteriota</taxon>
        <taxon>Stenosarchaea group</taxon>
        <taxon>Methanomicrobia</taxon>
        <taxon>Methanosarcinales</taxon>
        <taxon>Methanosarcinaceae</taxon>
        <taxon>Methanohalobium</taxon>
    </lineage>
</organism>
<dbReference type="Gene3D" id="3.40.50.300">
    <property type="entry name" value="P-loop containing nucleotide triphosphate hydrolases"/>
    <property type="match status" value="1"/>
</dbReference>
<accession>D7EB59</accession>
<dbReference type="AlphaFoldDB" id="D7EB59"/>
<proteinExistence type="predicted"/>
<reference evidence="4 5" key="1">
    <citation type="submission" date="2010-06" db="EMBL/GenBank/DDBJ databases">
        <title>Complete sequence chromosome of Methanohalobium evestigatum Z-7303.</title>
        <authorList>
            <consortium name="US DOE Joint Genome Institute"/>
            <person name="Lucas S."/>
            <person name="Copeland A."/>
            <person name="Lapidus A."/>
            <person name="Cheng J.-F."/>
            <person name="Bruce D."/>
            <person name="Goodwin L."/>
            <person name="Pitluck S."/>
            <person name="Saunders E."/>
            <person name="Detter J.C."/>
            <person name="Han C."/>
            <person name="Tapia R."/>
            <person name="Land M."/>
            <person name="Hauser L."/>
            <person name="Kyrpides N."/>
            <person name="Mikhailova N."/>
            <person name="Sieprawska-Lupa M."/>
            <person name="Whitman W.B."/>
            <person name="Anderson I."/>
            <person name="Woyke T."/>
        </authorList>
    </citation>
    <scope>NUCLEOTIDE SEQUENCE [LARGE SCALE GENOMIC DNA]</scope>
    <source>
        <strain evidence="5">ATCC BAA-1072 / DSM 3721 / NBRC 107634 / OCM 161 / Z-7303</strain>
    </source>
</reference>
<dbReference type="EMBL" id="CP002069">
    <property type="protein sequence ID" value="ADI74576.1"/>
    <property type="molecule type" value="Genomic_DNA"/>
</dbReference>
<evidence type="ECO:0000313" key="5">
    <source>
        <dbReference type="Proteomes" id="UP000000391"/>
    </source>
</evidence>
<dbReference type="InterPro" id="IPR027417">
    <property type="entry name" value="P-loop_NTPase"/>
</dbReference>
<dbReference type="Pfam" id="PF06745">
    <property type="entry name" value="ATPase"/>
    <property type="match status" value="1"/>
</dbReference>
<evidence type="ECO:0000256" key="2">
    <source>
        <dbReference type="ARBA" id="ARBA00022840"/>
    </source>
</evidence>
<dbReference type="GeneID" id="9347388"/>
<dbReference type="Proteomes" id="UP000000391">
    <property type="component" value="Chromosome"/>
</dbReference>
<name>D7EB59_METEZ</name>
<gene>
    <name evidence="4" type="ordered locus">Metev_1738</name>
</gene>
<keyword evidence="5" id="KW-1185">Reference proteome</keyword>
<dbReference type="InterPro" id="IPR010624">
    <property type="entry name" value="KaiC_dom"/>
</dbReference>
<dbReference type="OrthoDB" id="27015at2157"/>
<evidence type="ECO:0000256" key="1">
    <source>
        <dbReference type="ARBA" id="ARBA00022741"/>
    </source>
</evidence>
<sequence>MTRNKLAVHTTLSENASRVLERYEKELGAKNLVLEKALLNLDNSRFKAKHDVNNIDVNIKRMGTGIPSLDDSLEGGIPKGFSVIVTGPPGTGKTTFCVQILMERIRNNEKCVFFSFEEDAEHLVQQFMRYGWDIGEAIDKGYLEIFGMSIITSEEMTQIVDSYRPDVVVFDSLNVFSNPEEFRTAGTWRNVHRSLKRKKITSLMVTEKKHGLETKQFDDYDFLGDGIIFLDTVPTNDINPTPMSVMVVQKMRSTKIDTSPQPFTFTETGIHSYGSMNASSKILRDRLQKNNNQKE</sequence>
<dbReference type="InterPro" id="IPR014774">
    <property type="entry name" value="KaiC-like_dom"/>
</dbReference>
<protein>
    <submittedName>
        <fullName evidence="4">Putative circadian clock protein, KaiC</fullName>
    </submittedName>
</protein>
<dbReference type="KEGG" id="mev:Metev_1738"/>